<protein>
    <recommendedName>
        <fullName evidence="3">Vacuolar protein sorting-associated protein 27</fullName>
    </recommendedName>
</protein>
<dbReference type="Proteomes" id="UP001212411">
    <property type="component" value="Chromosome 2"/>
</dbReference>
<dbReference type="GO" id="GO:0010008">
    <property type="term" value="C:endosome membrane"/>
    <property type="evidence" value="ECO:0007669"/>
    <property type="project" value="UniProtKB-SubCell"/>
</dbReference>
<keyword evidence="7 10" id="KW-0863">Zinc-finger</keyword>
<dbReference type="EMBL" id="CP115612">
    <property type="protein sequence ID" value="WBW74032.1"/>
    <property type="molecule type" value="Genomic_DNA"/>
</dbReference>
<keyword evidence="9" id="KW-0472">Membrane</keyword>
<evidence type="ECO:0000256" key="3">
    <source>
        <dbReference type="ARBA" id="ARBA00017753"/>
    </source>
</evidence>
<dbReference type="SUPFAM" id="SSF57903">
    <property type="entry name" value="FYVE/PHD zinc finger"/>
    <property type="match status" value="1"/>
</dbReference>
<dbReference type="InterPro" id="IPR011011">
    <property type="entry name" value="Znf_FYVE_PHD"/>
</dbReference>
<keyword evidence="15" id="KW-1185">Reference proteome</keyword>
<dbReference type="GO" id="GO:0032266">
    <property type="term" value="F:phosphatidylinositol-3-phosphate binding"/>
    <property type="evidence" value="ECO:0007669"/>
    <property type="project" value="TreeGrafter"/>
</dbReference>
<dbReference type="GeneID" id="80877195"/>
<comment type="subcellular location">
    <subcellularLocation>
        <location evidence="1">Endosome membrane</location>
        <topology evidence="1">Peripheral membrane protein</topology>
        <orientation evidence="1">Cytoplasmic side</orientation>
    </subcellularLocation>
</comment>
<accession>A0AAE9WCS6</accession>
<dbReference type="PROSITE" id="PS50178">
    <property type="entry name" value="ZF_FYVE"/>
    <property type="match status" value="1"/>
</dbReference>
<evidence type="ECO:0000256" key="5">
    <source>
        <dbReference type="ARBA" id="ARBA00022737"/>
    </source>
</evidence>
<evidence type="ECO:0000256" key="10">
    <source>
        <dbReference type="PROSITE-ProRule" id="PRU00091"/>
    </source>
</evidence>
<dbReference type="SMART" id="SM00726">
    <property type="entry name" value="UIM"/>
    <property type="match status" value="2"/>
</dbReference>
<dbReference type="Gene3D" id="1.25.40.90">
    <property type="match status" value="1"/>
</dbReference>
<dbReference type="InterPro" id="IPR017455">
    <property type="entry name" value="Znf_FYVE-rel"/>
</dbReference>
<dbReference type="Pfam" id="PF00790">
    <property type="entry name" value="VHS"/>
    <property type="match status" value="1"/>
</dbReference>
<reference evidence="14 15" key="1">
    <citation type="journal article" date="2023" name="G3 (Bethesda)">
        <title>A high-quality reference genome for the fission yeast Schizosaccharomyces osmophilus.</title>
        <authorList>
            <person name="Jia G.S."/>
            <person name="Zhang W.C."/>
            <person name="Liang Y."/>
            <person name="Liu X.H."/>
            <person name="Rhind N."/>
            <person name="Pidoux A."/>
            <person name="Brysch-Herzberg M."/>
            <person name="Du L.L."/>
        </authorList>
    </citation>
    <scope>NUCLEOTIDE SEQUENCE [LARGE SCALE GENOMIC DNA]</scope>
    <source>
        <strain evidence="14 15">CBS 15793</strain>
    </source>
</reference>
<sequence>MSRWWNSNSEFAVDVEKATSETLPAGAEEIALNLDISDKIRSKSIDAKAAMRILKSRIDHSNPNVQLLALKLCDTCLKNGGSSFVNEVASREFMDNLVSILRSPSGVDEEVERAILFYIQSWALAVPEKNFSMRYIVDVYEQLQEDKYSFPEPPQAISSSFLDTSTPPEWTDSQVCLRCRTTFTFTNRKHHCRNCGGIFCNECSSKTVVLPQLGINVPVRVCESCFSLKNRPTEQAKPSRERGSNVDREGVSRKSKKSQPKTQSSAPNKEDEDLKRAIQLSLKESETNPGRSSAFETKPPKTDSYVRGPPEDEDEELKRAIEISLQEAKATNVPKQQKEVNIPSQTNSLPYSYPTIPSHTVSTTLRGSPFTSPSKPQGSTTMISNADADNITLYATLVEKLKKSPPGSIFTEYQLQELHENMGYMRTTMMRSLGETISKYNKLLQAFQKLQTCMRLNDALLDQRLSSAYRLHPSGPSFDLPQSILSSSRNEVPFKADQSIPCPLPQNPSVPKTVVDEDAPKDISNETRTSVPSPEPISNYYELDTDVPTEKMENIKLHEPKQEENNGHENIDDAINYYNVEPVDSFEDDITSHDQKRNDSKVSDEKNDDDNGIHVQEASLIEL</sequence>
<evidence type="ECO:0000313" key="14">
    <source>
        <dbReference type="EMBL" id="WBW74032.1"/>
    </source>
</evidence>
<dbReference type="Pfam" id="PF21356">
    <property type="entry name" value="Vps27_GAT-like"/>
    <property type="match status" value="1"/>
</dbReference>
<dbReference type="SMART" id="SM00288">
    <property type="entry name" value="VHS"/>
    <property type="match status" value="1"/>
</dbReference>
<dbReference type="KEGG" id="som:SOMG_03717"/>
<dbReference type="SUPFAM" id="SSF48464">
    <property type="entry name" value="ENTH/VHS domain"/>
    <property type="match status" value="1"/>
</dbReference>
<dbReference type="PANTHER" id="PTHR47794">
    <property type="entry name" value="VACUOLAR PROTEIN SORTING-ASSOCIATED PROTEIN 27"/>
    <property type="match status" value="1"/>
</dbReference>
<proteinExistence type="inferred from homology"/>
<keyword evidence="14" id="KW-0675">Receptor</keyword>
<keyword evidence="8" id="KW-0862">Zinc</keyword>
<dbReference type="PROSITE" id="PS50179">
    <property type="entry name" value="VHS"/>
    <property type="match status" value="1"/>
</dbReference>
<evidence type="ECO:0000313" key="15">
    <source>
        <dbReference type="Proteomes" id="UP001212411"/>
    </source>
</evidence>
<dbReference type="Gene3D" id="1.20.5.1940">
    <property type="match status" value="1"/>
</dbReference>
<comment type="similarity">
    <text evidence="2">Belongs to the VPS27 family.</text>
</comment>
<dbReference type="Pfam" id="PF02809">
    <property type="entry name" value="UIM"/>
    <property type="match status" value="2"/>
</dbReference>
<dbReference type="GO" id="GO:0033565">
    <property type="term" value="C:ESCRT-0 complex"/>
    <property type="evidence" value="ECO:0007669"/>
    <property type="project" value="TreeGrafter"/>
</dbReference>
<evidence type="ECO:0000256" key="8">
    <source>
        <dbReference type="ARBA" id="ARBA00022833"/>
    </source>
</evidence>
<keyword evidence="4" id="KW-0479">Metal-binding</keyword>
<feature type="region of interest" description="Disordered" evidence="11">
    <location>
        <begin position="491"/>
        <end position="547"/>
    </location>
</feature>
<evidence type="ECO:0000259" key="13">
    <source>
        <dbReference type="PROSITE" id="PS50179"/>
    </source>
</evidence>
<keyword evidence="6" id="KW-0967">Endosome</keyword>
<feature type="region of interest" description="Disordered" evidence="11">
    <location>
        <begin position="232"/>
        <end position="314"/>
    </location>
</feature>
<dbReference type="GO" id="GO:0008270">
    <property type="term" value="F:zinc ion binding"/>
    <property type="evidence" value="ECO:0007669"/>
    <property type="project" value="UniProtKB-KW"/>
</dbReference>
<evidence type="ECO:0000259" key="12">
    <source>
        <dbReference type="PROSITE" id="PS50178"/>
    </source>
</evidence>
<dbReference type="PROSITE" id="PS50330">
    <property type="entry name" value="UIM"/>
    <property type="match status" value="2"/>
</dbReference>
<dbReference type="InterPro" id="IPR008942">
    <property type="entry name" value="ENTH_VHS"/>
</dbReference>
<organism evidence="14 15">
    <name type="scientific">Schizosaccharomyces osmophilus</name>
    <dbReference type="NCBI Taxonomy" id="2545709"/>
    <lineage>
        <taxon>Eukaryota</taxon>
        <taxon>Fungi</taxon>
        <taxon>Dikarya</taxon>
        <taxon>Ascomycota</taxon>
        <taxon>Taphrinomycotina</taxon>
        <taxon>Schizosaccharomycetes</taxon>
        <taxon>Schizosaccharomycetales</taxon>
        <taxon>Schizosaccharomycetaceae</taxon>
        <taxon>Schizosaccharomyces</taxon>
    </lineage>
</organism>
<dbReference type="RefSeq" id="XP_056038275.1">
    <property type="nucleotide sequence ID" value="XM_056182506.1"/>
</dbReference>
<keyword evidence="5" id="KW-0677">Repeat</keyword>
<dbReference type="GO" id="GO:0006623">
    <property type="term" value="P:protein targeting to vacuole"/>
    <property type="evidence" value="ECO:0007669"/>
    <property type="project" value="TreeGrafter"/>
</dbReference>
<evidence type="ECO:0000256" key="6">
    <source>
        <dbReference type="ARBA" id="ARBA00022753"/>
    </source>
</evidence>
<feature type="domain" description="FYVE-type" evidence="12">
    <location>
        <begin position="170"/>
        <end position="230"/>
    </location>
</feature>
<dbReference type="AlphaFoldDB" id="A0AAE9WCS6"/>
<dbReference type="CDD" id="cd16979">
    <property type="entry name" value="VHS_Vps27"/>
    <property type="match status" value="1"/>
</dbReference>
<dbReference type="GO" id="GO:0043328">
    <property type="term" value="P:protein transport to vacuole involved in ubiquitin-dependent protein catabolic process via the multivesicular body sorting pathway"/>
    <property type="evidence" value="ECO:0007669"/>
    <property type="project" value="TreeGrafter"/>
</dbReference>
<evidence type="ECO:0000256" key="7">
    <source>
        <dbReference type="ARBA" id="ARBA00022771"/>
    </source>
</evidence>
<dbReference type="InterPro" id="IPR013083">
    <property type="entry name" value="Znf_RING/FYVE/PHD"/>
</dbReference>
<feature type="region of interest" description="Disordered" evidence="11">
    <location>
        <begin position="360"/>
        <end position="383"/>
    </location>
</feature>
<feature type="compositionally biased region" description="Basic and acidic residues" evidence="11">
    <location>
        <begin position="232"/>
        <end position="252"/>
    </location>
</feature>
<evidence type="ECO:0000256" key="1">
    <source>
        <dbReference type="ARBA" id="ARBA00004125"/>
    </source>
</evidence>
<evidence type="ECO:0000256" key="2">
    <source>
        <dbReference type="ARBA" id="ARBA00008597"/>
    </source>
</evidence>
<dbReference type="InterPro" id="IPR002014">
    <property type="entry name" value="VHS_dom"/>
</dbReference>
<dbReference type="PANTHER" id="PTHR47794:SF1">
    <property type="entry name" value="VACUOLAR PROTEIN SORTING-ASSOCIATED PROTEIN 27"/>
    <property type="match status" value="1"/>
</dbReference>
<dbReference type="InterPro" id="IPR000306">
    <property type="entry name" value="Znf_FYVE"/>
</dbReference>
<feature type="compositionally biased region" description="Basic and acidic residues" evidence="11">
    <location>
        <begin position="590"/>
        <end position="612"/>
    </location>
</feature>
<dbReference type="Gene3D" id="3.30.40.10">
    <property type="entry name" value="Zinc/RING finger domain, C3HC4 (zinc finger)"/>
    <property type="match status" value="1"/>
</dbReference>
<dbReference type="InterPro" id="IPR003903">
    <property type="entry name" value="UIM_dom"/>
</dbReference>
<feature type="compositionally biased region" description="Basic and acidic residues" evidence="11">
    <location>
        <begin position="514"/>
        <end position="525"/>
    </location>
</feature>
<evidence type="ECO:0000256" key="4">
    <source>
        <dbReference type="ARBA" id="ARBA00022723"/>
    </source>
</evidence>
<feature type="domain" description="VHS" evidence="13">
    <location>
        <begin position="20"/>
        <end position="151"/>
    </location>
</feature>
<dbReference type="GO" id="GO:0043130">
    <property type="term" value="F:ubiquitin binding"/>
    <property type="evidence" value="ECO:0007669"/>
    <property type="project" value="InterPro"/>
</dbReference>
<dbReference type="InterPro" id="IPR049425">
    <property type="entry name" value="Vps27_GAT-like"/>
</dbReference>
<feature type="region of interest" description="Disordered" evidence="11">
    <location>
        <begin position="582"/>
        <end position="623"/>
    </location>
</feature>
<name>A0AAE9WCS6_9SCHI</name>
<dbReference type="CDD" id="cd21385">
    <property type="entry name" value="GAT_Vps27"/>
    <property type="match status" value="1"/>
</dbReference>
<evidence type="ECO:0000256" key="9">
    <source>
        <dbReference type="ARBA" id="ARBA00023136"/>
    </source>
</evidence>
<dbReference type="SMART" id="SM00064">
    <property type="entry name" value="FYVE"/>
    <property type="match status" value="1"/>
</dbReference>
<dbReference type="Pfam" id="PF01363">
    <property type="entry name" value="FYVE"/>
    <property type="match status" value="1"/>
</dbReference>
<gene>
    <name evidence="14" type="primary">sst4</name>
    <name evidence="14" type="ORF">SOMG_03717</name>
</gene>
<dbReference type="Gene3D" id="6.10.140.100">
    <property type="match status" value="1"/>
</dbReference>
<evidence type="ECO:0000256" key="11">
    <source>
        <dbReference type="SAM" id="MobiDB-lite"/>
    </source>
</evidence>